<dbReference type="InterPro" id="IPR050366">
    <property type="entry name" value="BP-dependent_transpt_permease"/>
</dbReference>
<feature type="transmembrane region" description="Helical" evidence="7">
    <location>
        <begin position="119"/>
        <end position="147"/>
    </location>
</feature>
<evidence type="ECO:0000256" key="3">
    <source>
        <dbReference type="ARBA" id="ARBA00022475"/>
    </source>
</evidence>
<evidence type="ECO:0000259" key="8">
    <source>
        <dbReference type="PROSITE" id="PS50928"/>
    </source>
</evidence>
<keyword evidence="5 7" id="KW-1133">Transmembrane helix</keyword>
<feature type="transmembrane region" description="Helical" evidence="7">
    <location>
        <begin position="6"/>
        <end position="30"/>
    </location>
</feature>
<reference evidence="10" key="1">
    <citation type="journal article" date="2019" name="Int. J. Syst. Evol. Microbiol.">
        <title>The Global Catalogue of Microorganisms (GCM) 10K type strain sequencing project: providing services to taxonomists for standard genome sequencing and annotation.</title>
        <authorList>
            <consortium name="The Broad Institute Genomics Platform"/>
            <consortium name="The Broad Institute Genome Sequencing Center for Infectious Disease"/>
            <person name="Wu L."/>
            <person name="Ma J."/>
        </authorList>
    </citation>
    <scope>NUCLEOTIDE SEQUENCE [LARGE SCALE GENOMIC DNA]</scope>
    <source>
        <strain evidence="10">KCTC 12907</strain>
    </source>
</reference>
<comment type="subcellular location">
    <subcellularLocation>
        <location evidence="1 7">Cell membrane</location>
        <topology evidence="1 7">Multi-pass membrane protein</topology>
    </subcellularLocation>
</comment>
<evidence type="ECO:0000256" key="5">
    <source>
        <dbReference type="ARBA" id="ARBA00022989"/>
    </source>
</evidence>
<dbReference type="Pfam" id="PF00528">
    <property type="entry name" value="BPD_transp_1"/>
    <property type="match status" value="1"/>
</dbReference>
<dbReference type="InterPro" id="IPR000515">
    <property type="entry name" value="MetI-like"/>
</dbReference>
<accession>A0ABW2FHQ3</accession>
<evidence type="ECO:0000256" key="1">
    <source>
        <dbReference type="ARBA" id="ARBA00004651"/>
    </source>
</evidence>
<keyword evidence="6 7" id="KW-0472">Membrane</keyword>
<keyword evidence="3" id="KW-1003">Cell membrane</keyword>
<keyword evidence="4 7" id="KW-0812">Transmembrane</keyword>
<dbReference type="SUPFAM" id="SSF161098">
    <property type="entry name" value="MetI-like"/>
    <property type="match status" value="1"/>
</dbReference>
<keyword evidence="2 7" id="KW-0813">Transport</keyword>
<organism evidence="9 10">
    <name type="scientific">Cohnella cellulosilytica</name>
    <dbReference type="NCBI Taxonomy" id="986710"/>
    <lineage>
        <taxon>Bacteria</taxon>
        <taxon>Bacillati</taxon>
        <taxon>Bacillota</taxon>
        <taxon>Bacilli</taxon>
        <taxon>Bacillales</taxon>
        <taxon>Paenibacillaceae</taxon>
        <taxon>Cohnella</taxon>
    </lineage>
</organism>
<dbReference type="PANTHER" id="PTHR43386:SF26">
    <property type="entry name" value="ABC TRANSPORTER PERMEASE PROTEIN"/>
    <property type="match status" value="1"/>
</dbReference>
<evidence type="ECO:0000256" key="4">
    <source>
        <dbReference type="ARBA" id="ARBA00022692"/>
    </source>
</evidence>
<evidence type="ECO:0000256" key="2">
    <source>
        <dbReference type="ARBA" id="ARBA00022448"/>
    </source>
</evidence>
<dbReference type="CDD" id="cd06261">
    <property type="entry name" value="TM_PBP2"/>
    <property type="match status" value="1"/>
</dbReference>
<comment type="caution">
    <text evidence="9">The sequence shown here is derived from an EMBL/GenBank/DDBJ whole genome shotgun (WGS) entry which is preliminary data.</text>
</comment>
<feature type="transmembrane region" description="Helical" evidence="7">
    <location>
        <begin position="193"/>
        <end position="215"/>
    </location>
</feature>
<evidence type="ECO:0000313" key="10">
    <source>
        <dbReference type="Proteomes" id="UP001596378"/>
    </source>
</evidence>
<dbReference type="EMBL" id="JBHTAI010000016">
    <property type="protein sequence ID" value="MFC7151500.1"/>
    <property type="molecule type" value="Genomic_DNA"/>
</dbReference>
<dbReference type="PANTHER" id="PTHR43386">
    <property type="entry name" value="OLIGOPEPTIDE TRANSPORT SYSTEM PERMEASE PROTEIN APPC"/>
    <property type="match status" value="1"/>
</dbReference>
<proteinExistence type="inferred from homology"/>
<evidence type="ECO:0000256" key="7">
    <source>
        <dbReference type="RuleBase" id="RU363032"/>
    </source>
</evidence>
<sequence length="276" mass="29878">MKIPPFILILMTTFGLVAIAALLAPALFPIDLSDTELTSRFKPPRFIDPESSFLFGTDSLGRDVGIRLLYATRTSLIIAFLGMVLATVFGLVMGVLSGLNGGVTDLVLSFITDAQLSVPTTFIGIICATIMGSDALTVIIVIGVTGWPGFARLVRSQVIQLKEANFVESSRSLGASKARIFFEHILTNIASPLIVYATMNLSSFILLESALSYIGLGIQPPETSLGVMVSDGRNYLLQSWWMAVIPSALIVLLILQISLTGDWLRDKLDPKLRNKT</sequence>
<comment type="similarity">
    <text evidence="7">Belongs to the binding-protein-dependent transport system permease family.</text>
</comment>
<dbReference type="Proteomes" id="UP001596378">
    <property type="component" value="Unassembled WGS sequence"/>
</dbReference>
<evidence type="ECO:0000313" key="9">
    <source>
        <dbReference type="EMBL" id="MFC7151500.1"/>
    </source>
</evidence>
<gene>
    <name evidence="9" type="ORF">ACFQMJ_23420</name>
</gene>
<name>A0ABW2FHQ3_9BACL</name>
<dbReference type="PROSITE" id="PS50928">
    <property type="entry name" value="ABC_TM1"/>
    <property type="match status" value="1"/>
</dbReference>
<dbReference type="Gene3D" id="1.10.3720.10">
    <property type="entry name" value="MetI-like"/>
    <property type="match status" value="1"/>
</dbReference>
<feature type="transmembrane region" description="Helical" evidence="7">
    <location>
        <begin position="76"/>
        <end position="99"/>
    </location>
</feature>
<dbReference type="InterPro" id="IPR035906">
    <property type="entry name" value="MetI-like_sf"/>
</dbReference>
<dbReference type="RefSeq" id="WP_378044781.1">
    <property type="nucleotide sequence ID" value="NZ_JBHMDN010000006.1"/>
</dbReference>
<keyword evidence="10" id="KW-1185">Reference proteome</keyword>
<feature type="transmembrane region" description="Helical" evidence="7">
    <location>
        <begin position="235"/>
        <end position="255"/>
    </location>
</feature>
<feature type="domain" description="ABC transmembrane type-1" evidence="8">
    <location>
        <begin position="72"/>
        <end position="261"/>
    </location>
</feature>
<evidence type="ECO:0000256" key="6">
    <source>
        <dbReference type="ARBA" id="ARBA00023136"/>
    </source>
</evidence>
<protein>
    <submittedName>
        <fullName evidence="9">ABC transporter permease</fullName>
    </submittedName>
</protein>